<proteinExistence type="inferred from homology"/>
<dbReference type="Pfam" id="PF02141">
    <property type="entry name" value="DENN"/>
    <property type="match status" value="1"/>
</dbReference>
<evidence type="ECO:0000256" key="1">
    <source>
        <dbReference type="ARBA" id="ARBA00004236"/>
    </source>
</evidence>
<dbReference type="InterPro" id="IPR037516">
    <property type="entry name" value="Tripartite_DENN"/>
</dbReference>
<evidence type="ECO:0000256" key="5">
    <source>
        <dbReference type="ARBA" id="ARBA00022475"/>
    </source>
</evidence>
<keyword evidence="7" id="KW-0053">Apoptosis</keyword>
<evidence type="ECO:0000256" key="6">
    <source>
        <dbReference type="ARBA" id="ARBA00022490"/>
    </source>
</evidence>
<protein>
    <recommendedName>
        <fullName evidence="4">MAP kinase-activating death domain protein</fullName>
    </recommendedName>
</protein>
<keyword evidence="5" id="KW-0472">Membrane</keyword>
<reference evidence="10 11" key="2">
    <citation type="submission" date="2018-11" db="EMBL/GenBank/DDBJ databases">
        <authorList>
            <consortium name="Pathogen Informatics"/>
        </authorList>
    </citation>
    <scope>NUCLEOTIDE SEQUENCE [LARGE SCALE GENOMIC DNA]</scope>
</reference>
<evidence type="ECO:0000313" key="10">
    <source>
        <dbReference type="EMBL" id="VDP40655.1"/>
    </source>
</evidence>
<keyword evidence="6" id="KW-0963">Cytoplasm</keyword>
<evidence type="ECO:0000256" key="7">
    <source>
        <dbReference type="ARBA" id="ARBA00022703"/>
    </source>
</evidence>
<dbReference type="PANTHER" id="PTHR13008">
    <property type="entry name" value="MAP-KINASE ACTIVATING DEATH DOMAIN PROTEIN MADD /DENN/AEX-3 C.ELEGANS"/>
    <property type="match status" value="1"/>
</dbReference>
<comment type="subcellular location">
    <subcellularLocation>
        <location evidence="1">Cell membrane</location>
    </subcellularLocation>
    <subcellularLocation>
        <location evidence="2">Cytoplasm</location>
    </subcellularLocation>
</comment>
<evidence type="ECO:0000256" key="4">
    <source>
        <dbReference type="ARBA" id="ARBA00017868"/>
    </source>
</evidence>
<dbReference type="GO" id="GO:0006915">
    <property type="term" value="P:apoptotic process"/>
    <property type="evidence" value="ECO:0007669"/>
    <property type="project" value="UniProtKB-KW"/>
</dbReference>
<evidence type="ECO:0000259" key="9">
    <source>
        <dbReference type="PROSITE" id="PS50211"/>
    </source>
</evidence>
<keyword evidence="5" id="KW-1003">Cell membrane</keyword>
<evidence type="ECO:0000256" key="8">
    <source>
        <dbReference type="SAM" id="MobiDB-lite"/>
    </source>
</evidence>
<dbReference type="GO" id="GO:0042981">
    <property type="term" value="P:regulation of apoptotic process"/>
    <property type="evidence" value="ECO:0007669"/>
    <property type="project" value="TreeGrafter"/>
</dbReference>
<dbReference type="InterPro" id="IPR001194">
    <property type="entry name" value="cDENN_dom"/>
</dbReference>
<name>A0A183J6L0_9BILA</name>
<dbReference type="InterPro" id="IPR039980">
    <property type="entry name" value="MADD"/>
</dbReference>
<dbReference type="GO" id="GO:0005886">
    <property type="term" value="C:plasma membrane"/>
    <property type="evidence" value="ECO:0007669"/>
    <property type="project" value="UniProtKB-SubCell"/>
</dbReference>
<evidence type="ECO:0000256" key="2">
    <source>
        <dbReference type="ARBA" id="ARBA00004496"/>
    </source>
</evidence>
<keyword evidence="11" id="KW-1185">Reference proteome</keyword>
<feature type="region of interest" description="Disordered" evidence="8">
    <location>
        <begin position="417"/>
        <end position="438"/>
    </location>
</feature>
<gene>
    <name evidence="10" type="ORF">SBAD_LOCUS11508</name>
</gene>
<sequence length="465" mass="51586">MSKVQFPVLCLQLEILPKEMHDPMIFALPNRTRFRLLDFPVHLPLELLGVDSVLLVLECMLLEYKVVLQSRDYNVVSMCVLALSSLLYPLEYLFPIIPLLPSFMNGAEQLLLAPTPFVIGIPSTFFLCRGIDKVPPDIVLVDLDSNEVGIKVPLNFTLPKIPDAERALLQVPFDQCQALSGAAYSSSRISSSNKLLYVADKNVKPADDIDTDVMDVAIRVAMVKFFNSPNVLGNFQEHTRTLRLFPRPVVALLSDSFIRSRKNPSDFVRELAKTQAVEYFAEWCINPKNEAFLRVQNGVVDPAAIGDKARWFADELKPVVFEVYPPNSSLAAAWNAITVEISEHRETDESDDSSPDEASSCSSSLSSISDLMFESPVQDFNPLEEFGRGPAPISHINDVYREPLRLELPGCDELSSLPDSAHSSNLSSPSSVSASNMDSETDFAKLAENLALKNNLDVSRLSGYK</sequence>
<evidence type="ECO:0000313" key="11">
    <source>
        <dbReference type="Proteomes" id="UP000270296"/>
    </source>
</evidence>
<dbReference type="InterPro" id="IPR005112">
    <property type="entry name" value="dDENN_dom"/>
</dbReference>
<dbReference type="OrthoDB" id="6282239at2759"/>
<comment type="similarity">
    <text evidence="3">Belongs to the MADD family.</text>
</comment>
<organism evidence="12">
    <name type="scientific">Soboliphyme baturini</name>
    <dbReference type="NCBI Taxonomy" id="241478"/>
    <lineage>
        <taxon>Eukaryota</taxon>
        <taxon>Metazoa</taxon>
        <taxon>Ecdysozoa</taxon>
        <taxon>Nematoda</taxon>
        <taxon>Enoplea</taxon>
        <taxon>Dorylaimia</taxon>
        <taxon>Dioctophymatida</taxon>
        <taxon>Dioctophymatoidea</taxon>
        <taxon>Soboliphymatidae</taxon>
        <taxon>Soboliphyme</taxon>
    </lineage>
</organism>
<dbReference type="SMART" id="SM00799">
    <property type="entry name" value="DENN"/>
    <property type="match status" value="1"/>
</dbReference>
<feature type="region of interest" description="Disordered" evidence="8">
    <location>
        <begin position="344"/>
        <end position="363"/>
    </location>
</feature>
<dbReference type="PROSITE" id="PS50211">
    <property type="entry name" value="DENN"/>
    <property type="match status" value="1"/>
</dbReference>
<dbReference type="GO" id="GO:0005085">
    <property type="term" value="F:guanyl-nucleotide exchange factor activity"/>
    <property type="evidence" value="ECO:0007669"/>
    <property type="project" value="TreeGrafter"/>
</dbReference>
<accession>A0A183J6L0</accession>
<dbReference type="InterPro" id="IPR043153">
    <property type="entry name" value="DENN_C"/>
</dbReference>
<dbReference type="EMBL" id="UZAM01015811">
    <property type="protein sequence ID" value="VDP40655.1"/>
    <property type="molecule type" value="Genomic_DNA"/>
</dbReference>
<reference evidence="12" key="1">
    <citation type="submission" date="2016-06" db="UniProtKB">
        <authorList>
            <consortium name="WormBaseParasite"/>
        </authorList>
    </citation>
    <scope>IDENTIFICATION</scope>
</reference>
<evidence type="ECO:0000256" key="3">
    <source>
        <dbReference type="ARBA" id="ARBA00005978"/>
    </source>
</evidence>
<dbReference type="PANTHER" id="PTHR13008:SF7">
    <property type="entry name" value="MAP KINASE-ACTIVATING DEATH DOMAIN PROTEIN"/>
    <property type="match status" value="1"/>
</dbReference>
<dbReference type="WBParaSite" id="SBAD_0001189401-mRNA-1">
    <property type="protein sequence ID" value="SBAD_0001189401-mRNA-1"/>
    <property type="gene ID" value="SBAD_0001189401"/>
</dbReference>
<dbReference type="Proteomes" id="UP000270296">
    <property type="component" value="Unassembled WGS sequence"/>
</dbReference>
<dbReference type="GO" id="GO:0005829">
    <property type="term" value="C:cytosol"/>
    <property type="evidence" value="ECO:0007669"/>
    <property type="project" value="TreeGrafter"/>
</dbReference>
<feature type="domain" description="UDENN" evidence="9">
    <location>
        <begin position="1"/>
        <end position="291"/>
    </location>
</feature>
<dbReference type="AlphaFoldDB" id="A0A183J6L0"/>
<dbReference type="Gene3D" id="3.40.50.11500">
    <property type="match status" value="1"/>
</dbReference>
<dbReference type="SMART" id="SM00801">
    <property type="entry name" value="dDENN"/>
    <property type="match status" value="1"/>
</dbReference>
<evidence type="ECO:0000313" key="12">
    <source>
        <dbReference type="WBParaSite" id="SBAD_0001189401-mRNA-1"/>
    </source>
</evidence>
<dbReference type="GO" id="GO:0032483">
    <property type="term" value="P:regulation of Rab protein signal transduction"/>
    <property type="evidence" value="ECO:0007669"/>
    <property type="project" value="TreeGrafter"/>
</dbReference>